<accession>A0A383ADX7</accession>
<name>A0A383ADX7_9ZZZZ</name>
<protein>
    <submittedName>
        <fullName evidence="1">Uncharacterized protein</fullName>
    </submittedName>
</protein>
<proteinExistence type="predicted"/>
<sequence>QFFLAPIVLALLVVANFSEGQSLFDEKMLQDENFRKDVKEAMEADQAGGLLGKLLPLEGYYTS</sequence>
<gene>
    <name evidence="1" type="ORF">METZ01_LOCUS458776</name>
</gene>
<dbReference type="AlphaFoldDB" id="A0A383ADX7"/>
<reference evidence="1" key="1">
    <citation type="submission" date="2018-05" db="EMBL/GenBank/DDBJ databases">
        <authorList>
            <person name="Lanie J.A."/>
            <person name="Ng W.-L."/>
            <person name="Kazmierczak K.M."/>
            <person name="Andrzejewski T.M."/>
            <person name="Davidsen T.M."/>
            <person name="Wayne K.J."/>
            <person name="Tettelin H."/>
            <person name="Glass J.I."/>
            <person name="Rusch D."/>
            <person name="Podicherti R."/>
            <person name="Tsui H.-C.T."/>
            <person name="Winkler M.E."/>
        </authorList>
    </citation>
    <scope>NUCLEOTIDE SEQUENCE</scope>
</reference>
<dbReference type="EMBL" id="UINC01191328">
    <property type="protein sequence ID" value="SVE05922.1"/>
    <property type="molecule type" value="Genomic_DNA"/>
</dbReference>
<organism evidence="1">
    <name type="scientific">marine metagenome</name>
    <dbReference type="NCBI Taxonomy" id="408172"/>
    <lineage>
        <taxon>unclassified sequences</taxon>
        <taxon>metagenomes</taxon>
        <taxon>ecological metagenomes</taxon>
    </lineage>
</organism>
<feature type="non-terminal residue" evidence="1">
    <location>
        <position position="1"/>
    </location>
</feature>
<evidence type="ECO:0000313" key="1">
    <source>
        <dbReference type="EMBL" id="SVE05922.1"/>
    </source>
</evidence>